<dbReference type="PROSITE" id="PS50011">
    <property type="entry name" value="PROTEIN_KINASE_DOM"/>
    <property type="match status" value="1"/>
</dbReference>
<evidence type="ECO:0000313" key="10">
    <source>
        <dbReference type="EMBL" id="EOA22543.1"/>
    </source>
</evidence>
<evidence type="ECO:0000256" key="6">
    <source>
        <dbReference type="ARBA" id="ARBA00022840"/>
    </source>
</evidence>
<dbReference type="eggNOG" id="ENOG502SE86">
    <property type="taxonomic scope" value="Eukaryota"/>
</dbReference>
<evidence type="ECO:0000256" key="7">
    <source>
        <dbReference type="ARBA" id="ARBA00047899"/>
    </source>
</evidence>
<dbReference type="Pfam" id="PF00069">
    <property type="entry name" value="Pkinase"/>
    <property type="match status" value="1"/>
</dbReference>
<evidence type="ECO:0000256" key="5">
    <source>
        <dbReference type="ARBA" id="ARBA00022777"/>
    </source>
</evidence>
<dbReference type="PANTHER" id="PTHR27006">
    <property type="entry name" value="PROMASTIGOTE SURFACE ANTIGEN PROTEIN PSA"/>
    <property type="match status" value="1"/>
</dbReference>
<evidence type="ECO:0000259" key="9">
    <source>
        <dbReference type="PROSITE" id="PS50011"/>
    </source>
</evidence>
<dbReference type="GO" id="GO:0004674">
    <property type="term" value="F:protein serine/threonine kinase activity"/>
    <property type="evidence" value="ECO:0007669"/>
    <property type="project" value="UniProtKB-KW"/>
</dbReference>
<keyword evidence="5" id="KW-0418">Kinase</keyword>
<dbReference type="AlphaFoldDB" id="R0HFM2"/>
<protein>
    <recommendedName>
        <fullName evidence="1">non-specific serine/threonine protein kinase</fullName>
        <ecNumber evidence="1">2.7.11.1</ecNumber>
    </recommendedName>
</protein>
<keyword evidence="6" id="KW-0067">ATP-binding</keyword>
<evidence type="ECO:0000256" key="4">
    <source>
        <dbReference type="ARBA" id="ARBA00022741"/>
    </source>
</evidence>
<reference evidence="11" key="1">
    <citation type="journal article" date="2013" name="Nat. Genet.">
        <title>The Capsella rubella genome and the genomic consequences of rapid mating system evolution.</title>
        <authorList>
            <person name="Slotte T."/>
            <person name="Hazzouri K.M."/>
            <person name="Agren J.A."/>
            <person name="Koenig D."/>
            <person name="Maumus F."/>
            <person name="Guo Y.L."/>
            <person name="Steige K."/>
            <person name="Platts A.E."/>
            <person name="Escobar J.S."/>
            <person name="Newman L.K."/>
            <person name="Wang W."/>
            <person name="Mandakova T."/>
            <person name="Vello E."/>
            <person name="Smith L.M."/>
            <person name="Henz S.R."/>
            <person name="Steffen J."/>
            <person name="Takuno S."/>
            <person name="Brandvain Y."/>
            <person name="Coop G."/>
            <person name="Andolfatto P."/>
            <person name="Hu T.T."/>
            <person name="Blanchette M."/>
            <person name="Clark R.M."/>
            <person name="Quesneville H."/>
            <person name="Nordborg M."/>
            <person name="Gaut B.S."/>
            <person name="Lysak M.A."/>
            <person name="Jenkins J."/>
            <person name="Grimwood J."/>
            <person name="Chapman J."/>
            <person name="Prochnik S."/>
            <person name="Shu S."/>
            <person name="Rokhsar D."/>
            <person name="Schmutz J."/>
            <person name="Weigel D."/>
            <person name="Wright S.I."/>
        </authorList>
    </citation>
    <scope>NUCLEOTIDE SEQUENCE [LARGE SCALE GENOMIC DNA]</scope>
    <source>
        <strain evidence="11">cv. Monte Gargano</strain>
    </source>
</reference>
<keyword evidence="11" id="KW-1185">Reference proteome</keyword>
<dbReference type="Proteomes" id="UP000029121">
    <property type="component" value="Unassembled WGS sequence"/>
</dbReference>
<keyword evidence="2" id="KW-0723">Serine/threonine-protein kinase</keyword>
<name>R0HFM2_9BRAS</name>
<accession>R0HFM2</accession>
<dbReference type="FunFam" id="1.10.510.10:FF:001023">
    <property type="entry name" value="Os07g0541700 protein"/>
    <property type="match status" value="1"/>
</dbReference>
<dbReference type="GO" id="GO:0005524">
    <property type="term" value="F:ATP binding"/>
    <property type="evidence" value="ECO:0007669"/>
    <property type="project" value="UniProtKB-KW"/>
</dbReference>
<dbReference type="SUPFAM" id="SSF56112">
    <property type="entry name" value="Protein kinase-like (PK-like)"/>
    <property type="match status" value="1"/>
</dbReference>
<comment type="catalytic activity">
    <reaction evidence="8">
        <text>L-seryl-[protein] + ATP = O-phospho-L-seryl-[protein] + ADP + H(+)</text>
        <dbReference type="Rhea" id="RHEA:17989"/>
        <dbReference type="Rhea" id="RHEA-COMP:9863"/>
        <dbReference type="Rhea" id="RHEA-COMP:11604"/>
        <dbReference type="ChEBI" id="CHEBI:15378"/>
        <dbReference type="ChEBI" id="CHEBI:29999"/>
        <dbReference type="ChEBI" id="CHEBI:30616"/>
        <dbReference type="ChEBI" id="CHEBI:83421"/>
        <dbReference type="ChEBI" id="CHEBI:456216"/>
        <dbReference type="EC" id="2.7.11.1"/>
    </reaction>
</comment>
<dbReference type="EMBL" id="KB870810">
    <property type="protein sequence ID" value="EOA22543.1"/>
    <property type="molecule type" value="Genomic_DNA"/>
</dbReference>
<proteinExistence type="predicted"/>
<keyword evidence="4" id="KW-0547">Nucleotide-binding</keyword>
<evidence type="ECO:0000256" key="3">
    <source>
        <dbReference type="ARBA" id="ARBA00022679"/>
    </source>
</evidence>
<comment type="catalytic activity">
    <reaction evidence="7">
        <text>L-threonyl-[protein] + ATP = O-phospho-L-threonyl-[protein] + ADP + H(+)</text>
        <dbReference type="Rhea" id="RHEA:46608"/>
        <dbReference type="Rhea" id="RHEA-COMP:11060"/>
        <dbReference type="Rhea" id="RHEA-COMP:11605"/>
        <dbReference type="ChEBI" id="CHEBI:15378"/>
        <dbReference type="ChEBI" id="CHEBI:30013"/>
        <dbReference type="ChEBI" id="CHEBI:30616"/>
        <dbReference type="ChEBI" id="CHEBI:61977"/>
        <dbReference type="ChEBI" id="CHEBI:456216"/>
        <dbReference type="EC" id="2.7.11.1"/>
    </reaction>
</comment>
<feature type="domain" description="Protein kinase" evidence="9">
    <location>
        <begin position="1"/>
        <end position="224"/>
    </location>
</feature>
<organism evidence="10 11">
    <name type="scientific">Capsella rubella</name>
    <dbReference type="NCBI Taxonomy" id="81985"/>
    <lineage>
        <taxon>Eukaryota</taxon>
        <taxon>Viridiplantae</taxon>
        <taxon>Streptophyta</taxon>
        <taxon>Embryophyta</taxon>
        <taxon>Tracheophyta</taxon>
        <taxon>Spermatophyta</taxon>
        <taxon>Magnoliopsida</taxon>
        <taxon>eudicotyledons</taxon>
        <taxon>Gunneridae</taxon>
        <taxon>Pentapetalae</taxon>
        <taxon>rosids</taxon>
        <taxon>malvids</taxon>
        <taxon>Brassicales</taxon>
        <taxon>Brassicaceae</taxon>
        <taxon>Camelineae</taxon>
        <taxon>Capsella</taxon>
    </lineage>
</organism>
<evidence type="ECO:0000256" key="2">
    <source>
        <dbReference type="ARBA" id="ARBA00022527"/>
    </source>
</evidence>
<gene>
    <name evidence="10" type="ORF">CARUB_v10003203mg</name>
</gene>
<keyword evidence="3" id="KW-0808">Transferase</keyword>
<dbReference type="Gene3D" id="1.10.510.10">
    <property type="entry name" value="Transferase(Phosphotransferase) domain 1"/>
    <property type="match status" value="1"/>
</dbReference>
<evidence type="ECO:0000256" key="1">
    <source>
        <dbReference type="ARBA" id="ARBA00012513"/>
    </source>
</evidence>
<evidence type="ECO:0000313" key="11">
    <source>
        <dbReference type="Proteomes" id="UP000029121"/>
    </source>
</evidence>
<dbReference type="EC" id="2.7.11.1" evidence="1"/>
<dbReference type="PANTHER" id="PTHR27006:SF639">
    <property type="entry name" value="CYSTEINE-RICH RECEPTOR-LIKE PROTEIN KINASE 11"/>
    <property type="match status" value="1"/>
</dbReference>
<sequence length="224" mass="25280">MLRFSLGESPHCILVYNNNEDKRALLTWEVRFRIIEGIARGLLYLHEDSQLKIIHRDLKLSSILLDAEMNPKFSDFGTARLFETDVTRAETRRIAGTRGYMAPEYLKHGQISAKSDVYSFGALLLEMKETIASKDKGLAAFAWKRWVEGKPESIIDPFLIEDPRNKIVKMIQIGLPTMSSVIIWLGSDTIIIPLPNAHVFSGSESQSKSGTMSMSNIFTELGCR</sequence>
<dbReference type="InterPro" id="IPR011009">
    <property type="entry name" value="Kinase-like_dom_sf"/>
</dbReference>
<evidence type="ECO:0000256" key="8">
    <source>
        <dbReference type="ARBA" id="ARBA00048679"/>
    </source>
</evidence>
<dbReference type="InterPro" id="IPR000719">
    <property type="entry name" value="Prot_kinase_dom"/>
</dbReference>